<comment type="caution">
    <text evidence="2">The sequence shown here is derived from an EMBL/GenBank/DDBJ whole genome shotgun (WGS) entry which is preliminary data.</text>
</comment>
<accession>A0A426TZ08</accession>
<reference evidence="2 3" key="1">
    <citation type="submission" date="2018-12" db="EMBL/GenBank/DDBJ databases">
        <title>Genome Sequence of Candidatus Viridilinea halotolerans isolated from saline sulfide-rich spring.</title>
        <authorList>
            <person name="Grouzdev D.S."/>
            <person name="Burganskaya E.I."/>
            <person name="Krutkina M.S."/>
            <person name="Sukhacheva M.V."/>
            <person name="Gorlenko V.M."/>
        </authorList>
    </citation>
    <scope>NUCLEOTIDE SEQUENCE [LARGE SCALE GENOMIC DNA]</scope>
    <source>
        <strain evidence="2">Chok-6</strain>
    </source>
</reference>
<proteinExistence type="predicted"/>
<name>A0A426TZ08_9CHLR</name>
<sequence length="144" mass="16917">MTSLQQDTISNNEEEEHSAIGEYDITSSPNDFNVLTLFNFIESGAIKIPGFQRNYVWDIKRASRLIESLLIGLPVPQIFLYEEKRNKFLVIDGQQRLMSIYYFIKERFPKKEKRTDLRKIFDEHGKIPSDVFYDSLFDSDPMVP</sequence>
<dbReference type="Pfam" id="PF03235">
    <property type="entry name" value="GmrSD_N"/>
    <property type="match status" value="1"/>
</dbReference>
<dbReference type="PANTHER" id="PTHR39639">
    <property type="entry name" value="CHROMOSOME 16, WHOLE GENOME SHOTGUN SEQUENCE"/>
    <property type="match status" value="1"/>
</dbReference>
<evidence type="ECO:0000313" key="2">
    <source>
        <dbReference type="EMBL" id="RRR71420.1"/>
    </source>
</evidence>
<dbReference type="InterPro" id="IPR004919">
    <property type="entry name" value="GmrSD_N"/>
</dbReference>
<organism evidence="2 3">
    <name type="scientific">Candidatus Viridilinea halotolerans</name>
    <dbReference type="NCBI Taxonomy" id="2491704"/>
    <lineage>
        <taxon>Bacteria</taxon>
        <taxon>Bacillati</taxon>
        <taxon>Chloroflexota</taxon>
        <taxon>Chloroflexia</taxon>
        <taxon>Chloroflexales</taxon>
        <taxon>Chloroflexineae</taxon>
        <taxon>Oscillochloridaceae</taxon>
        <taxon>Candidatus Viridilinea</taxon>
    </lineage>
</organism>
<dbReference type="EMBL" id="RSAS01000453">
    <property type="protein sequence ID" value="RRR71420.1"/>
    <property type="molecule type" value="Genomic_DNA"/>
</dbReference>
<evidence type="ECO:0000313" key="3">
    <source>
        <dbReference type="Proteomes" id="UP000280307"/>
    </source>
</evidence>
<dbReference type="Proteomes" id="UP000280307">
    <property type="component" value="Unassembled WGS sequence"/>
</dbReference>
<gene>
    <name evidence="2" type="ORF">EI684_11670</name>
</gene>
<protein>
    <submittedName>
        <fullName evidence="2">DUF262 domain-containing protein</fullName>
    </submittedName>
</protein>
<evidence type="ECO:0000259" key="1">
    <source>
        <dbReference type="Pfam" id="PF03235"/>
    </source>
</evidence>
<dbReference type="PANTHER" id="PTHR39639:SF1">
    <property type="entry name" value="DUF262 DOMAIN-CONTAINING PROTEIN"/>
    <property type="match status" value="1"/>
</dbReference>
<dbReference type="AlphaFoldDB" id="A0A426TZ08"/>
<feature type="domain" description="GmrSD restriction endonucleases N-terminal" evidence="1">
    <location>
        <begin position="35"/>
        <end position="121"/>
    </location>
</feature>